<reference evidence="1" key="1">
    <citation type="submission" date="2014-11" db="EMBL/GenBank/DDBJ databases">
        <authorList>
            <person name="Amaro Gonzalez C."/>
        </authorList>
    </citation>
    <scope>NUCLEOTIDE SEQUENCE</scope>
</reference>
<reference evidence="1" key="2">
    <citation type="journal article" date="2015" name="Fish Shellfish Immunol.">
        <title>Early steps in the European eel (Anguilla anguilla)-Vibrio vulnificus interaction in the gills: Role of the RtxA13 toxin.</title>
        <authorList>
            <person name="Callol A."/>
            <person name="Pajuelo D."/>
            <person name="Ebbesson L."/>
            <person name="Teles M."/>
            <person name="MacKenzie S."/>
            <person name="Amaro C."/>
        </authorList>
    </citation>
    <scope>NUCLEOTIDE SEQUENCE</scope>
</reference>
<dbReference type="AlphaFoldDB" id="A0A0E9P829"/>
<dbReference type="EMBL" id="GBXM01108362">
    <property type="protein sequence ID" value="JAH00215.1"/>
    <property type="molecule type" value="Transcribed_RNA"/>
</dbReference>
<proteinExistence type="predicted"/>
<name>A0A0E9P829_ANGAN</name>
<organism evidence="1">
    <name type="scientific">Anguilla anguilla</name>
    <name type="common">European freshwater eel</name>
    <name type="synonym">Muraena anguilla</name>
    <dbReference type="NCBI Taxonomy" id="7936"/>
    <lineage>
        <taxon>Eukaryota</taxon>
        <taxon>Metazoa</taxon>
        <taxon>Chordata</taxon>
        <taxon>Craniata</taxon>
        <taxon>Vertebrata</taxon>
        <taxon>Euteleostomi</taxon>
        <taxon>Actinopterygii</taxon>
        <taxon>Neopterygii</taxon>
        <taxon>Teleostei</taxon>
        <taxon>Anguilliformes</taxon>
        <taxon>Anguillidae</taxon>
        <taxon>Anguilla</taxon>
    </lineage>
</organism>
<accession>A0A0E9P829</accession>
<protein>
    <submittedName>
        <fullName evidence="1">Uncharacterized protein</fullName>
    </submittedName>
</protein>
<evidence type="ECO:0000313" key="1">
    <source>
        <dbReference type="EMBL" id="JAH00215.1"/>
    </source>
</evidence>
<sequence>MCVCAVCMGRFEGKWCQKFVIRSCLIVCVLRLCELDNPYVENYFYMTKKVQINYMLLARGN</sequence>